<sequence>MDGTNLRARGLLVANVAWASWSSWSSSRPAVRAIVVARGGLVLENEHFPHPAALPGDKPGLEPPEIMLRVESGLRARIDIQNSPKLRTREYGITSTSPIMLARFPSPSSGVQESNQHLQIAPLILVLTRIPTLAQGKWPKAQS</sequence>
<dbReference type="GeneID" id="70186983"/>
<evidence type="ECO:0000313" key="1">
    <source>
        <dbReference type="EMBL" id="KAH7014136.1"/>
    </source>
</evidence>
<dbReference type="Proteomes" id="UP000756346">
    <property type="component" value="Unassembled WGS sequence"/>
</dbReference>
<evidence type="ECO:0000313" key="2">
    <source>
        <dbReference type="Proteomes" id="UP000756346"/>
    </source>
</evidence>
<proteinExistence type="predicted"/>
<dbReference type="RefSeq" id="XP_046005103.1">
    <property type="nucleotide sequence ID" value="XM_046157437.1"/>
</dbReference>
<name>A0A9P8XT68_9PEZI</name>
<dbReference type="EMBL" id="JAGTJQ010000013">
    <property type="protein sequence ID" value="KAH7014136.1"/>
    <property type="molecule type" value="Genomic_DNA"/>
</dbReference>
<comment type="caution">
    <text evidence="1">The sequence shown here is derived from an EMBL/GenBank/DDBJ whole genome shotgun (WGS) entry which is preliminary data.</text>
</comment>
<protein>
    <submittedName>
        <fullName evidence="1">Uncharacterized protein</fullName>
    </submittedName>
</protein>
<reference evidence="1" key="1">
    <citation type="journal article" date="2021" name="Nat. Commun.">
        <title>Genetic determinants of endophytism in the Arabidopsis root mycobiome.</title>
        <authorList>
            <person name="Mesny F."/>
            <person name="Miyauchi S."/>
            <person name="Thiergart T."/>
            <person name="Pickel B."/>
            <person name="Atanasova L."/>
            <person name="Karlsson M."/>
            <person name="Huettel B."/>
            <person name="Barry K.W."/>
            <person name="Haridas S."/>
            <person name="Chen C."/>
            <person name="Bauer D."/>
            <person name="Andreopoulos W."/>
            <person name="Pangilinan J."/>
            <person name="LaButti K."/>
            <person name="Riley R."/>
            <person name="Lipzen A."/>
            <person name="Clum A."/>
            <person name="Drula E."/>
            <person name="Henrissat B."/>
            <person name="Kohler A."/>
            <person name="Grigoriev I.V."/>
            <person name="Martin F.M."/>
            <person name="Hacquard S."/>
        </authorList>
    </citation>
    <scope>NUCLEOTIDE SEQUENCE</scope>
    <source>
        <strain evidence="1">MPI-CAGE-CH-0230</strain>
    </source>
</reference>
<gene>
    <name evidence="1" type="ORF">B0I36DRAFT_355398</name>
</gene>
<dbReference type="AlphaFoldDB" id="A0A9P8XT68"/>
<accession>A0A9P8XT68</accession>
<organism evidence="1 2">
    <name type="scientific">Microdochium trichocladiopsis</name>
    <dbReference type="NCBI Taxonomy" id="1682393"/>
    <lineage>
        <taxon>Eukaryota</taxon>
        <taxon>Fungi</taxon>
        <taxon>Dikarya</taxon>
        <taxon>Ascomycota</taxon>
        <taxon>Pezizomycotina</taxon>
        <taxon>Sordariomycetes</taxon>
        <taxon>Xylariomycetidae</taxon>
        <taxon>Xylariales</taxon>
        <taxon>Microdochiaceae</taxon>
        <taxon>Microdochium</taxon>
    </lineage>
</organism>
<keyword evidence="2" id="KW-1185">Reference proteome</keyword>